<keyword evidence="4" id="KW-1185">Reference proteome</keyword>
<protein>
    <recommendedName>
        <fullName evidence="2">Copper homeostasis protein cutC homolog</fullName>
    </recommendedName>
</protein>
<reference evidence="3" key="1">
    <citation type="journal article" date="2020" name="Stud. Mycol.">
        <title>101 Dothideomycetes genomes: a test case for predicting lifestyles and emergence of pathogens.</title>
        <authorList>
            <person name="Haridas S."/>
            <person name="Albert R."/>
            <person name="Binder M."/>
            <person name="Bloem J."/>
            <person name="Labutti K."/>
            <person name="Salamov A."/>
            <person name="Andreopoulos B."/>
            <person name="Baker S."/>
            <person name="Barry K."/>
            <person name="Bills G."/>
            <person name="Bluhm B."/>
            <person name="Cannon C."/>
            <person name="Castanera R."/>
            <person name="Culley D."/>
            <person name="Daum C."/>
            <person name="Ezra D."/>
            <person name="Gonzalez J."/>
            <person name="Henrissat B."/>
            <person name="Kuo A."/>
            <person name="Liang C."/>
            <person name="Lipzen A."/>
            <person name="Lutzoni F."/>
            <person name="Magnuson J."/>
            <person name="Mondo S."/>
            <person name="Nolan M."/>
            <person name="Ohm R."/>
            <person name="Pangilinan J."/>
            <person name="Park H.-J."/>
            <person name="Ramirez L."/>
            <person name="Alfaro M."/>
            <person name="Sun H."/>
            <person name="Tritt A."/>
            <person name="Yoshinaga Y."/>
            <person name="Zwiers L.-H."/>
            <person name="Turgeon B."/>
            <person name="Goodwin S."/>
            <person name="Spatafora J."/>
            <person name="Crous P."/>
            <person name="Grigoriev I."/>
        </authorList>
    </citation>
    <scope>NUCLEOTIDE SEQUENCE</scope>
    <source>
        <strain evidence="3">CBS 125425</strain>
    </source>
</reference>
<dbReference type="Proteomes" id="UP000799444">
    <property type="component" value="Unassembled WGS sequence"/>
</dbReference>
<dbReference type="SUPFAM" id="SSF110395">
    <property type="entry name" value="CutC-like"/>
    <property type="match status" value="1"/>
</dbReference>
<accession>A0A9P4R934</accession>
<proteinExistence type="inferred from homology"/>
<dbReference type="OrthoDB" id="7392499at2759"/>
<dbReference type="GO" id="GO:0005507">
    <property type="term" value="F:copper ion binding"/>
    <property type="evidence" value="ECO:0007669"/>
    <property type="project" value="TreeGrafter"/>
</dbReference>
<comment type="caution">
    <text evidence="3">The sequence shown here is derived from an EMBL/GenBank/DDBJ whole genome shotgun (WGS) entry which is preliminary data.</text>
</comment>
<dbReference type="InterPro" id="IPR036822">
    <property type="entry name" value="CutC-like_dom_sf"/>
</dbReference>
<dbReference type="PANTHER" id="PTHR12598">
    <property type="entry name" value="COPPER HOMEOSTASIS PROTEIN CUTC"/>
    <property type="match status" value="1"/>
</dbReference>
<name>A0A9P4R934_9PLEO</name>
<dbReference type="InterPro" id="IPR005627">
    <property type="entry name" value="CutC-like"/>
</dbReference>
<evidence type="ECO:0000313" key="3">
    <source>
        <dbReference type="EMBL" id="KAF2739420.1"/>
    </source>
</evidence>
<evidence type="ECO:0000256" key="2">
    <source>
        <dbReference type="ARBA" id="ARBA00019014"/>
    </source>
</evidence>
<organism evidence="3 4">
    <name type="scientific">Polyplosphaeria fusca</name>
    <dbReference type="NCBI Taxonomy" id="682080"/>
    <lineage>
        <taxon>Eukaryota</taxon>
        <taxon>Fungi</taxon>
        <taxon>Dikarya</taxon>
        <taxon>Ascomycota</taxon>
        <taxon>Pezizomycotina</taxon>
        <taxon>Dothideomycetes</taxon>
        <taxon>Pleosporomycetidae</taxon>
        <taxon>Pleosporales</taxon>
        <taxon>Tetraplosphaeriaceae</taxon>
        <taxon>Polyplosphaeria</taxon>
    </lineage>
</organism>
<dbReference type="EMBL" id="ML996104">
    <property type="protein sequence ID" value="KAF2739420.1"/>
    <property type="molecule type" value="Genomic_DNA"/>
</dbReference>
<dbReference type="Gene3D" id="3.20.20.380">
    <property type="entry name" value="Copper homeostasis (CutC) domain"/>
    <property type="match status" value="1"/>
</dbReference>
<comment type="similarity">
    <text evidence="1">Belongs to the CutC family.</text>
</comment>
<dbReference type="AlphaFoldDB" id="A0A9P4R934"/>
<dbReference type="HAMAP" id="MF_00795">
    <property type="entry name" value="CutC"/>
    <property type="match status" value="1"/>
</dbReference>
<sequence length="224" mass="24509">MLEIACFNSRSAIAAAKAGADRIELCADYAAGGVTPARESLQDTKQEVDIPVNVMIRPRPGDFNYSPGEYQQMRSDIQMLKEEADALVFGILDKDGRVHVNRNRALVQEAAPLQCTFHRAFDQVPDLFDAAELIIECGFSSILTSGGQADAIAGASIVAELQKKYGNKISFILGGGIRSTNIEALRNRTDLEWYHSAAIVAPGELVDEDEVRKLRAILNESQLR</sequence>
<gene>
    <name evidence="3" type="ORF">EJ04DRAFT_310895</name>
</gene>
<dbReference type="PANTHER" id="PTHR12598:SF0">
    <property type="entry name" value="COPPER HOMEOSTASIS PROTEIN CUTC HOMOLOG"/>
    <property type="match status" value="1"/>
</dbReference>
<dbReference type="Pfam" id="PF03932">
    <property type="entry name" value="CutC"/>
    <property type="match status" value="1"/>
</dbReference>
<evidence type="ECO:0000256" key="1">
    <source>
        <dbReference type="ARBA" id="ARBA00007768"/>
    </source>
</evidence>
<evidence type="ECO:0000313" key="4">
    <source>
        <dbReference type="Proteomes" id="UP000799444"/>
    </source>
</evidence>